<dbReference type="InterPro" id="IPR011684">
    <property type="entry name" value="NAB"/>
</dbReference>
<dbReference type="InterPro" id="IPR054502">
    <property type="entry name" value="bHLH-TF_ACT-like_plant"/>
</dbReference>
<proteinExistence type="inferred from homology"/>
<dbReference type="InterPro" id="IPR002912">
    <property type="entry name" value="ACT_dom"/>
</dbReference>
<evidence type="ECO:0000256" key="2">
    <source>
        <dbReference type="ARBA" id="ARBA00005510"/>
    </source>
</evidence>
<dbReference type="InterPro" id="IPR036638">
    <property type="entry name" value="HLH_DNA-bd_sf"/>
</dbReference>
<evidence type="ECO:0000256" key="1">
    <source>
        <dbReference type="ARBA" id="ARBA00004123"/>
    </source>
</evidence>
<dbReference type="PANTHER" id="PTHR31945:SF129">
    <property type="entry name" value="TRANSCRIPTION FACTOR SCREAM2"/>
    <property type="match status" value="1"/>
</dbReference>
<evidence type="ECO:0000256" key="4">
    <source>
        <dbReference type="ARBA" id="ARBA00023054"/>
    </source>
</evidence>
<feature type="domain" description="ACT" evidence="9">
    <location>
        <begin position="649"/>
        <end position="724"/>
    </location>
</feature>
<dbReference type="Pfam" id="PF07765">
    <property type="entry name" value="KIP1"/>
    <property type="match status" value="1"/>
</dbReference>
<keyword evidence="12" id="KW-1185">Reference proteome</keyword>
<keyword evidence="6" id="KW-0539">Nucleus</keyword>
<dbReference type="PROSITE" id="PS51774">
    <property type="entry name" value="NAB"/>
    <property type="match status" value="1"/>
</dbReference>
<dbReference type="PANTHER" id="PTHR31945">
    <property type="entry name" value="TRANSCRIPTION FACTOR SCREAM2-RELATED"/>
    <property type="match status" value="1"/>
</dbReference>
<dbReference type="PROSITE" id="PS51671">
    <property type="entry name" value="ACT"/>
    <property type="match status" value="1"/>
</dbReference>
<dbReference type="SUPFAM" id="SSF47459">
    <property type="entry name" value="HLH, helix-loop-helix DNA-binding domain"/>
    <property type="match status" value="1"/>
</dbReference>
<dbReference type="InterPro" id="IPR011598">
    <property type="entry name" value="bHLH_dom"/>
</dbReference>
<comment type="subcellular location">
    <subcellularLocation>
        <location evidence="1">Nucleus</location>
    </subcellularLocation>
</comment>
<protein>
    <recommendedName>
        <fullName evidence="13">BHLH domain-containing protein</fullName>
    </recommendedName>
</protein>
<dbReference type="GO" id="GO:0043565">
    <property type="term" value="F:sequence-specific DNA binding"/>
    <property type="evidence" value="ECO:0000318"/>
    <property type="project" value="GO_Central"/>
</dbReference>
<evidence type="ECO:0000313" key="11">
    <source>
        <dbReference type="EMBL" id="KMZ57110.1"/>
    </source>
</evidence>
<dbReference type="InterPro" id="IPR051358">
    <property type="entry name" value="TF_AMS/ICE1/BHLH6-like"/>
</dbReference>
<evidence type="ECO:0000313" key="12">
    <source>
        <dbReference type="Proteomes" id="UP000036987"/>
    </source>
</evidence>
<dbReference type="PROSITE" id="PS50888">
    <property type="entry name" value="BHLH"/>
    <property type="match status" value="1"/>
</dbReference>
<dbReference type="Pfam" id="PF22754">
    <property type="entry name" value="bHLH-TF_ACT-like_plant"/>
    <property type="match status" value="1"/>
</dbReference>
<name>A0A0K9NMC2_ZOSMR</name>
<dbReference type="Pfam" id="PF00010">
    <property type="entry name" value="HLH"/>
    <property type="match status" value="1"/>
</dbReference>
<evidence type="ECO:0000256" key="5">
    <source>
        <dbReference type="ARBA" id="ARBA00023163"/>
    </source>
</evidence>
<feature type="domain" description="BHLH" evidence="8">
    <location>
        <begin position="536"/>
        <end position="585"/>
    </location>
</feature>
<feature type="domain" description="NAB" evidence="10">
    <location>
        <begin position="1"/>
        <end position="92"/>
    </location>
</feature>
<accession>A0A0K9NMC2</accession>
<dbReference type="Proteomes" id="UP000036987">
    <property type="component" value="Unassembled WGS sequence"/>
</dbReference>
<dbReference type="OrthoDB" id="551431at2759"/>
<dbReference type="SMART" id="SM00353">
    <property type="entry name" value="HLH"/>
    <property type="match status" value="1"/>
</dbReference>
<evidence type="ECO:0000256" key="3">
    <source>
        <dbReference type="ARBA" id="ARBA00023015"/>
    </source>
</evidence>
<evidence type="ECO:0000259" key="9">
    <source>
        <dbReference type="PROSITE" id="PS51671"/>
    </source>
</evidence>
<comment type="similarity">
    <text evidence="2">Belongs to the bHLH protein family.</text>
</comment>
<dbReference type="GO" id="GO:0003700">
    <property type="term" value="F:DNA-binding transcription factor activity"/>
    <property type="evidence" value="ECO:0000318"/>
    <property type="project" value="GO_Central"/>
</dbReference>
<keyword evidence="3" id="KW-0805">Transcription regulation</keyword>
<dbReference type="GO" id="GO:0003779">
    <property type="term" value="F:actin binding"/>
    <property type="evidence" value="ECO:0007669"/>
    <property type="project" value="InterPro"/>
</dbReference>
<keyword evidence="4 7" id="KW-0175">Coiled coil</keyword>
<organism evidence="11 12">
    <name type="scientific">Zostera marina</name>
    <name type="common">Eelgrass</name>
    <dbReference type="NCBI Taxonomy" id="29655"/>
    <lineage>
        <taxon>Eukaryota</taxon>
        <taxon>Viridiplantae</taxon>
        <taxon>Streptophyta</taxon>
        <taxon>Embryophyta</taxon>
        <taxon>Tracheophyta</taxon>
        <taxon>Spermatophyta</taxon>
        <taxon>Magnoliopsida</taxon>
        <taxon>Liliopsida</taxon>
        <taxon>Zosteraceae</taxon>
        <taxon>Zostera</taxon>
    </lineage>
</organism>
<dbReference type="AlphaFoldDB" id="A0A0K9NMC2"/>
<dbReference type="GO" id="GO:0006355">
    <property type="term" value="P:regulation of DNA-templated transcription"/>
    <property type="evidence" value="ECO:0000318"/>
    <property type="project" value="GO_Central"/>
</dbReference>
<dbReference type="EMBL" id="LFYR01002109">
    <property type="protein sequence ID" value="KMZ57110.1"/>
    <property type="molecule type" value="Genomic_DNA"/>
</dbReference>
<reference evidence="12" key="1">
    <citation type="journal article" date="2016" name="Nature">
        <title>The genome of the seagrass Zostera marina reveals angiosperm adaptation to the sea.</title>
        <authorList>
            <person name="Olsen J.L."/>
            <person name="Rouze P."/>
            <person name="Verhelst B."/>
            <person name="Lin Y.-C."/>
            <person name="Bayer T."/>
            <person name="Collen J."/>
            <person name="Dattolo E."/>
            <person name="De Paoli E."/>
            <person name="Dittami S."/>
            <person name="Maumus F."/>
            <person name="Michel G."/>
            <person name="Kersting A."/>
            <person name="Lauritano C."/>
            <person name="Lohaus R."/>
            <person name="Toepel M."/>
            <person name="Tonon T."/>
            <person name="Vanneste K."/>
            <person name="Amirebrahimi M."/>
            <person name="Brakel J."/>
            <person name="Bostroem C."/>
            <person name="Chovatia M."/>
            <person name="Grimwood J."/>
            <person name="Jenkins J.W."/>
            <person name="Jueterbock A."/>
            <person name="Mraz A."/>
            <person name="Stam W.T."/>
            <person name="Tice H."/>
            <person name="Bornberg-Bauer E."/>
            <person name="Green P.J."/>
            <person name="Pearson G.A."/>
            <person name="Procaccini G."/>
            <person name="Duarte C.M."/>
            <person name="Schmutz J."/>
            <person name="Reusch T.B.H."/>
            <person name="Van de Peer Y."/>
        </authorList>
    </citation>
    <scope>NUCLEOTIDE SEQUENCE [LARGE SCALE GENOMIC DNA]</scope>
    <source>
        <strain evidence="12">cv. Finnish</strain>
    </source>
</reference>
<evidence type="ECO:0000259" key="10">
    <source>
        <dbReference type="PROSITE" id="PS51774"/>
    </source>
</evidence>
<sequence length="724" mass="81277">MGNISHCNDKISCSWCLATHNQNQWLHSTLSELEKSTKKMLTLLNLEDGGDTFAQRAEMYYQNIPELVKNVEDYRRWYYLLAEHCSNLSIRTLMHSRSLDIMSLTTTDNNKSSDSSNNSNQLSTTELSGNVEFMMTESARKNEGKSEAKREIVAEVERLMEENNGLKDQLREIMFENAALTQAKHESDKESGGETVAMLMNKSDAAAKISGSGMILINIKTLSTFHTIPLPTACSMINSGEFPILTIIQRQRLGIQRMNSDNTGWFQNVYWSGVDIDQNGSLNTFFAPDNQVQNADFMALLQDEHQYYPTEASTIEGSAAAIFPQDHSFTDIGHIQSYQGMIDGTTIFPQTEVDLSTQPVFGQIQNTQGIEEATIFPCQTLQEGFEDHSFSCPASSVFNVKKNTDSFVSSLVDPNYNCFGYDPSDCLIENPLLQSPVFLNNNWNDGDVGELICKPQLEELEPPQLEEFTRNCNSTAELVEKSETLLWLERNDSMLEDELNGLELNYDVKEMFDFKMEENAVNGGEQRQILMKTDSKLPAKNLMAERRRRKKLNDRLYKLRSVVPKITKMDRASILSDAIAYLKELHERIQGLENEIGSSPLNSPSIVPGLTSQTNDFKLPTIRSKRSASNYNPKQSSVEVRVGKGDAVNIHMHSVQKPGLLAATMQTIDNMGLDVQQAAISCLNGFTLDIFRAEQSKKDGTAVRSDDIKTSLLKSTSDALKKFD</sequence>
<dbReference type="GO" id="GO:0046983">
    <property type="term" value="F:protein dimerization activity"/>
    <property type="evidence" value="ECO:0007669"/>
    <property type="project" value="InterPro"/>
</dbReference>
<comment type="caution">
    <text evidence="11">The sequence shown here is derived from an EMBL/GenBank/DDBJ whole genome shotgun (WGS) entry which is preliminary data.</text>
</comment>
<dbReference type="Gene3D" id="4.10.280.10">
    <property type="entry name" value="Helix-loop-helix DNA-binding domain"/>
    <property type="match status" value="1"/>
</dbReference>
<keyword evidence="5" id="KW-0804">Transcription</keyword>
<evidence type="ECO:0000256" key="7">
    <source>
        <dbReference type="SAM" id="Coils"/>
    </source>
</evidence>
<evidence type="ECO:0000259" key="8">
    <source>
        <dbReference type="PROSITE" id="PS50888"/>
    </source>
</evidence>
<evidence type="ECO:0008006" key="13">
    <source>
        <dbReference type="Google" id="ProtNLM"/>
    </source>
</evidence>
<dbReference type="CDD" id="cd11443">
    <property type="entry name" value="bHLH_AtAMS_like"/>
    <property type="match status" value="1"/>
</dbReference>
<dbReference type="GO" id="GO:0005634">
    <property type="term" value="C:nucleus"/>
    <property type="evidence" value="ECO:0000318"/>
    <property type="project" value="GO_Central"/>
</dbReference>
<evidence type="ECO:0000256" key="6">
    <source>
        <dbReference type="ARBA" id="ARBA00023242"/>
    </source>
</evidence>
<feature type="coiled-coil region" evidence="7">
    <location>
        <begin position="142"/>
        <end position="176"/>
    </location>
</feature>
<dbReference type="STRING" id="29655.A0A0K9NMC2"/>
<gene>
    <name evidence="11" type="ORF">ZOSMA_89G00630</name>
</gene>